<dbReference type="PANTHER" id="PTHR37625:SF4">
    <property type="entry name" value="OUTER MEMBRANE LIPOPROTEIN"/>
    <property type="match status" value="1"/>
</dbReference>
<reference evidence="1 2" key="1">
    <citation type="submission" date="2018-05" db="EMBL/GenBank/DDBJ databases">
        <title>Genome Sequence of an Efficient Indole-Degrading Bacterium, Alcaligenes sp.YBY.</title>
        <authorList>
            <person name="Yang B."/>
        </authorList>
    </citation>
    <scope>NUCLEOTIDE SEQUENCE [LARGE SCALE GENOMIC DNA]</scope>
    <source>
        <strain evidence="1 2">YBY</strain>
    </source>
</reference>
<dbReference type="InterPro" id="IPR038706">
    <property type="entry name" value="Type_VI_SciN-like_sf"/>
</dbReference>
<dbReference type="Pfam" id="PF12790">
    <property type="entry name" value="T6SS-SciN"/>
    <property type="match status" value="1"/>
</dbReference>
<dbReference type="AlphaFoldDB" id="A0A2U2BJ06"/>
<organism evidence="1 2">
    <name type="scientific">Alcaligenes faecalis</name>
    <dbReference type="NCBI Taxonomy" id="511"/>
    <lineage>
        <taxon>Bacteria</taxon>
        <taxon>Pseudomonadati</taxon>
        <taxon>Pseudomonadota</taxon>
        <taxon>Betaproteobacteria</taxon>
        <taxon>Burkholderiales</taxon>
        <taxon>Alcaligenaceae</taxon>
        <taxon>Alcaligenes</taxon>
    </lineage>
</organism>
<dbReference type="InterPro" id="IPR017734">
    <property type="entry name" value="T6SS_SciN"/>
</dbReference>
<dbReference type="PANTHER" id="PTHR37625">
    <property type="entry name" value="OUTER MEMBRANE LIPOPROTEIN-RELATED"/>
    <property type="match status" value="1"/>
</dbReference>
<dbReference type="OrthoDB" id="5471061at2"/>
<gene>
    <name evidence="1" type="primary">tssJ</name>
    <name evidence="1" type="ORF">DF183_12675</name>
</gene>
<protein>
    <submittedName>
        <fullName evidence="1">Type VI secretion system lipoprotein TssJ</fullName>
    </submittedName>
</protein>
<evidence type="ECO:0000313" key="2">
    <source>
        <dbReference type="Proteomes" id="UP000245216"/>
    </source>
</evidence>
<dbReference type="STRING" id="511.UZ73_12285"/>
<keyword evidence="1" id="KW-0449">Lipoprotein</keyword>
<evidence type="ECO:0000313" key="1">
    <source>
        <dbReference type="EMBL" id="PWE14004.1"/>
    </source>
</evidence>
<dbReference type="PROSITE" id="PS51257">
    <property type="entry name" value="PROKAR_LIPOPROTEIN"/>
    <property type="match status" value="1"/>
</dbReference>
<name>A0A2U2BJ06_ALCFA</name>
<dbReference type="Proteomes" id="UP000245216">
    <property type="component" value="Unassembled WGS sequence"/>
</dbReference>
<dbReference type="Gene3D" id="2.60.40.4150">
    <property type="entry name" value="Type VI secretion system, lipoprotein SciN"/>
    <property type="match status" value="1"/>
</dbReference>
<dbReference type="KEGG" id="afa:UZ73_12285"/>
<dbReference type="NCBIfam" id="TIGR03352">
    <property type="entry name" value="VI_chp_3"/>
    <property type="match status" value="1"/>
</dbReference>
<sequence>MGRIAIQGDIVTACRLLRVCSLLMLGLLASCASTSSRMAVPYEIVLTADEQLNPDATGRPSPVQVFVFELRSGSTFESRDFFALQSDPQQALQADLLNVEQIVLRPGQAHTFKRPGDLQATAVGVVVGYRELDASVWRVLLPLPESRTTNIYKFWQSAPDAVQVSLQLRKNAIHVVD</sequence>
<reference evidence="1 2" key="2">
    <citation type="submission" date="2018-05" db="EMBL/GenBank/DDBJ databases">
        <authorList>
            <person name="Lanie J.A."/>
            <person name="Ng W.-L."/>
            <person name="Kazmierczak K.M."/>
            <person name="Andrzejewski T.M."/>
            <person name="Davidsen T.M."/>
            <person name="Wayne K.J."/>
            <person name="Tettelin H."/>
            <person name="Glass J.I."/>
            <person name="Rusch D."/>
            <person name="Podicherti R."/>
            <person name="Tsui H.-C.T."/>
            <person name="Winkler M.E."/>
        </authorList>
    </citation>
    <scope>NUCLEOTIDE SEQUENCE [LARGE SCALE GENOMIC DNA]</scope>
    <source>
        <strain evidence="1 2">YBY</strain>
    </source>
</reference>
<proteinExistence type="predicted"/>
<dbReference type="EMBL" id="QEXO01000003">
    <property type="protein sequence ID" value="PWE14004.1"/>
    <property type="molecule type" value="Genomic_DNA"/>
</dbReference>
<comment type="caution">
    <text evidence="1">The sequence shown here is derived from an EMBL/GenBank/DDBJ whole genome shotgun (WGS) entry which is preliminary data.</text>
</comment>
<accession>A0A2U2BJ06</accession>